<accession>A0ACC0FPT1</accession>
<keyword evidence="2" id="KW-1185">Reference proteome</keyword>
<dbReference type="EMBL" id="CM045770">
    <property type="protein sequence ID" value="KAI7990122.1"/>
    <property type="molecule type" value="Genomic_DNA"/>
</dbReference>
<comment type="caution">
    <text evidence="1">The sequence shown here is derived from an EMBL/GenBank/DDBJ whole genome shotgun (WGS) entry which is preliminary data.</text>
</comment>
<dbReference type="Proteomes" id="UP001060215">
    <property type="component" value="Chromosome 13"/>
</dbReference>
<evidence type="ECO:0000313" key="1">
    <source>
        <dbReference type="EMBL" id="KAI7990122.1"/>
    </source>
</evidence>
<protein>
    <submittedName>
        <fullName evidence="1">Uncharacterized protein</fullName>
    </submittedName>
</protein>
<organism evidence="1 2">
    <name type="scientific">Camellia lanceoleosa</name>
    <dbReference type="NCBI Taxonomy" id="1840588"/>
    <lineage>
        <taxon>Eukaryota</taxon>
        <taxon>Viridiplantae</taxon>
        <taxon>Streptophyta</taxon>
        <taxon>Embryophyta</taxon>
        <taxon>Tracheophyta</taxon>
        <taxon>Spermatophyta</taxon>
        <taxon>Magnoliopsida</taxon>
        <taxon>eudicotyledons</taxon>
        <taxon>Gunneridae</taxon>
        <taxon>Pentapetalae</taxon>
        <taxon>asterids</taxon>
        <taxon>Ericales</taxon>
        <taxon>Theaceae</taxon>
        <taxon>Camellia</taxon>
    </lineage>
</organism>
<name>A0ACC0FPT1_9ERIC</name>
<gene>
    <name evidence="1" type="ORF">LOK49_LG12G02861</name>
</gene>
<sequence length="50" mass="5718">MYGCGSFLGLWAVCYKESLVSLFGQNDDGRRCYQFSDAVQDFFRKPEPSV</sequence>
<proteinExistence type="predicted"/>
<evidence type="ECO:0000313" key="2">
    <source>
        <dbReference type="Proteomes" id="UP001060215"/>
    </source>
</evidence>
<reference evidence="1 2" key="1">
    <citation type="journal article" date="2022" name="Plant J.">
        <title>Chromosome-level genome of Camellia lanceoleosa provides a valuable resource for understanding genome evolution and self-incompatibility.</title>
        <authorList>
            <person name="Gong W."/>
            <person name="Xiao S."/>
            <person name="Wang L."/>
            <person name="Liao Z."/>
            <person name="Chang Y."/>
            <person name="Mo W."/>
            <person name="Hu G."/>
            <person name="Li W."/>
            <person name="Zhao G."/>
            <person name="Zhu H."/>
            <person name="Hu X."/>
            <person name="Ji K."/>
            <person name="Xiang X."/>
            <person name="Song Q."/>
            <person name="Yuan D."/>
            <person name="Jin S."/>
            <person name="Zhang L."/>
        </authorList>
    </citation>
    <scope>NUCLEOTIDE SEQUENCE [LARGE SCALE GENOMIC DNA]</scope>
    <source>
        <strain evidence="1">SQ_2022a</strain>
    </source>
</reference>